<evidence type="ECO:0000259" key="5">
    <source>
        <dbReference type="PROSITE" id="PS50600"/>
    </source>
</evidence>
<dbReference type="Gene3D" id="3.30.420.10">
    <property type="entry name" value="Ribonuclease H-like superfamily/Ribonuclease H"/>
    <property type="match status" value="1"/>
</dbReference>
<dbReference type="SUPFAM" id="SSF54001">
    <property type="entry name" value="Cysteine proteinases"/>
    <property type="match status" value="1"/>
</dbReference>
<reference evidence="8" key="1">
    <citation type="submission" date="2020-03" db="EMBL/GenBank/DDBJ databases">
        <title>Evolution of repeat sequences and sex chromosomes of tilapia species revealed by chromosome-level genomes.</title>
        <authorList>
            <person name="Xu L."/>
            <person name="Tao W."/>
            <person name="Wang D."/>
            <person name="Zhou Q."/>
        </authorList>
    </citation>
    <scope>NUCLEOTIDE SEQUENCE [LARGE SCALE GENOMIC DNA]</scope>
    <source>
        <strain evidence="8">Israel</strain>
    </source>
</reference>
<sequence>MEKKWEEIYALISAGSNPSGYDKAQRQNLRRYASKFQQKDGELFVGTRKVVKTMDDARKIFHEFHSSPIGGHTGTHKTLNAVCSRFYWFGMTVDIKTWILECDQCQKVGKPLTAVQPLQCIQVSEVRELIGIDLTGPLPKTSSGFQYILTATDYFSKWVEAFPLKTKSASEVAQHLCSIIYRHGCPKRILSDQGREFVNELNSDLCKLLQIERSVTAAYHPQTNGLDEKTNDNIKRALRKLVNDQQNNWDLYLDPTLFSLRSKVHTTTKYSPFFSDVWKRGSISIRSACSSAVKWLWAAKDTGRVEAVVGPYKLYDSSFRTLEDSGWLSDEVIDAYLHCLIRKQKEPVYQLSCVVATSLFSGKFKCVTKMLFPAEDIWLCPLNFGAHWILVVVKISSRSVLLLDPLGNEGCYERKIMRNWRNFLKMKGKEESRVDWKMETLPHSKQMDSSSCGVLVLKFAEHYTL</sequence>
<evidence type="ECO:0000256" key="2">
    <source>
        <dbReference type="ARBA" id="ARBA00022670"/>
    </source>
</evidence>
<dbReference type="FunFam" id="1.10.340.70:FF:000001">
    <property type="entry name" value="Retrovirus-related Pol polyprotein from transposon gypsy-like Protein"/>
    <property type="match status" value="1"/>
</dbReference>
<evidence type="ECO:0000259" key="6">
    <source>
        <dbReference type="PROSITE" id="PS50994"/>
    </source>
</evidence>
<dbReference type="GO" id="GO:0015074">
    <property type="term" value="P:DNA integration"/>
    <property type="evidence" value="ECO:0007669"/>
    <property type="project" value="InterPro"/>
</dbReference>
<dbReference type="PROSITE" id="PS50600">
    <property type="entry name" value="ULP_PROTEASE"/>
    <property type="match status" value="1"/>
</dbReference>
<evidence type="ECO:0000256" key="1">
    <source>
        <dbReference type="ARBA" id="ARBA00005234"/>
    </source>
</evidence>
<dbReference type="GO" id="GO:0008234">
    <property type="term" value="F:cysteine-type peptidase activity"/>
    <property type="evidence" value="ECO:0007669"/>
    <property type="project" value="InterPro"/>
</dbReference>
<reference evidence="7" key="2">
    <citation type="submission" date="2025-08" db="UniProtKB">
        <authorList>
            <consortium name="Ensembl"/>
        </authorList>
    </citation>
    <scope>IDENTIFICATION</scope>
</reference>
<keyword evidence="3" id="KW-0378">Hydrolase</keyword>
<dbReference type="AlphaFoldDB" id="A0AAZ1WYE5"/>
<dbReference type="GO" id="GO:0006508">
    <property type="term" value="P:proteolysis"/>
    <property type="evidence" value="ECO:0007669"/>
    <property type="project" value="UniProtKB-KW"/>
</dbReference>
<dbReference type="InterPro" id="IPR038765">
    <property type="entry name" value="Papain-like_cys_pep_sf"/>
</dbReference>
<dbReference type="Gene3D" id="3.40.395.10">
    <property type="entry name" value="Adenoviral Proteinase, Chain A"/>
    <property type="match status" value="1"/>
</dbReference>
<evidence type="ECO:0000256" key="3">
    <source>
        <dbReference type="ARBA" id="ARBA00022801"/>
    </source>
</evidence>
<dbReference type="PANTHER" id="PTHR37984:SF5">
    <property type="entry name" value="PROTEIN NYNRIN-LIKE"/>
    <property type="match status" value="1"/>
</dbReference>
<dbReference type="InterPro" id="IPR001584">
    <property type="entry name" value="Integrase_cat-core"/>
</dbReference>
<evidence type="ECO:0000313" key="7">
    <source>
        <dbReference type="Ensembl" id="ENSOABP00000060454.1"/>
    </source>
</evidence>
<dbReference type="Pfam" id="PF17921">
    <property type="entry name" value="Integrase_H2C2"/>
    <property type="match status" value="1"/>
</dbReference>
<dbReference type="Pfam" id="PF00665">
    <property type="entry name" value="rve"/>
    <property type="match status" value="1"/>
</dbReference>
<protein>
    <recommendedName>
        <fullName evidence="4">Gypsy retrotransposon integrase-like protein 1</fullName>
    </recommendedName>
</protein>
<dbReference type="InterPro" id="IPR050951">
    <property type="entry name" value="Retrovirus_Pol_polyprotein"/>
</dbReference>
<dbReference type="InterPro" id="IPR003653">
    <property type="entry name" value="Peptidase_C48_C"/>
</dbReference>
<dbReference type="SUPFAM" id="SSF53098">
    <property type="entry name" value="Ribonuclease H-like"/>
    <property type="match status" value="1"/>
</dbReference>
<organism evidence="7 8">
    <name type="scientific">Oreochromis aureus</name>
    <name type="common">Israeli tilapia</name>
    <name type="synonym">Chromis aureus</name>
    <dbReference type="NCBI Taxonomy" id="47969"/>
    <lineage>
        <taxon>Eukaryota</taxon>
        <taxon>Metazoa</taxon>
        <taxon>Chordata</taxon>
        <taxon>Craniata</taxon>
        <taxon>Vertebrata</taxon>
        <taxon>Euteleostomi</taxon>
        <taxon>Actinopterygii</taxon>
        <taxon>Neopterygii</taxon>
        <taxon>Teleostei</taxon>
        <taxon>Neoteleostei</taxon>
        <taxon>Acanthomorphata</taxon>
        <taxon>Ovalentaria</taxon>
        <taxon>Cichlomorphae</taxon>
        <taxon>Cichliformes</taxon>
        <taxon>Cichlidae</taxon>
        <taxon>African cichlids</taxon>
        <taxon>Pseudocrenilabrinae</taxon>
        <taxon>Oreochromini</taxon>
        <taxon>Oreochromis</taxon>
    </lineage>
</organism>
<dbReference type="PROSITE" id="PS50994">
    <property type="entry name" value="INTEGRASE"/>
    <property type="match status" value="1"/>
</dbReference>
<proteinExistence type="inferred from homology"/>
<dbReference type="Ensembl" id="ENSOABT00000076115.1">
    <property type="protein sequence ID" value="ENSOABP00000060454.1"/>
    <property type="gene ID" value="ENSOABG00000030486.1"/>
</dbReference>
<dbReference type="Proteomes" id="UP000472276">
    <property type="component" value="Unassembled WGS sequence"/>
</dbReference>
<dbReference type="InterPro" id="IPR012337">
    <property type="entry name" value="RNaseH-like_sf"/>
</dbReference>
<feature type="domain" description="Integrase catalytic" evidence="6">
    <location>
        <begin position="113"/>
        <end position="280"/>
    </location>
</feature>
<dbReference type="GO" id="GO:0003676">
    <property type="term" value="F:nucleic acid binding"/>
    <property type="evidence" value="ECO:0007669"/>
    <property type="project" value="InterPro"/>
</dbReference>
<feature type="domain" description="Ubiquitin-like protease family profile" evidence="5">
    <location>
        <begin position="312"/>
        <end position="463"/>
    </location>
</feature>
<keyword evidence="2" id="KW-0645">Protease</keyword>
<dbReference type="InterPro" id="IPR041588">
    <property type="entry name" value="Integrase_H2C2"/>
</dbReference>
<comment type="similarity">
    <text evidence="1">Belongs to the peptidase C48 family.</text>
</comment>
<evidence type="ECO:0000256" key="4">
    <source>
        <dbReference type="ARBA" id="ARBA00039658"/>
    </source>
</evidence>
<dbReference type="PANTHER" id="PTHR37984">
    <property type="entry name" value="PROTEIN CBG26694"/>
    <property type="match status" value="1"/>
</dbReference>
<dbReference type="FunFam" id="3.30.420.10:FF:000032">
    <property type="entry name" value="Retrovirus-related Pol polyprotein from transposon 297-like Protein"/>
    <property type="match status" value="1"/>
</dbReference>
<dbReference type="Pfam" id="PF02902">
    <property type="entry name" value="Peptidase_C48"/>
    <property type="match status" value="1"/>
</dbReference>
<dbReference type="Gene3D" id="1.10.340.70">
    <property type="match status" value="1"/>
</dbReference>
<dbReference type="InterPro" id="IPR036397">
    <property type="entry name" value="RNaseH_sf"/>
</dbReference>
<name>A0AAZ1WYE5_OREAU</name>
<evidence type="ECO:0000313" key="8">
    <source>
        <dbReference type="Proteomes" id="UP000472276"/>
    </source>
</evidence>
<keyword evidence="8" id="KW-1185">Reference proteome</keyword>
<accession>A0AAZ1WYE5</accession>
<reference evidence="7" key="3">
    <citation type="submission" date="2025-09" db="UniProtKB">
        <authorList>
            <consortium name="Ensembl"/>
        </authorList>
    </citation>
    <scope>IDENTIFICATION</scope>
</reference>